<dbReference type="GO" id="GO:0007165">
    <property type="term" value="P:signal transduction"/>
    <property type="evidence" value="ECO:0007669"/>
    <property type="project" value="UniProtKB-KW"/>
</dbReference>
<keyword evidence="4" id="KW-0812">Transmembrane</keyword>
<evidence type="ECO:0000256" key="2">
    <source>
        <dbReference type="ARBA" id="ARBA00029447"/>
    </source>
</evidence>
<feature type="domain" description="Methyl-accepting transducer" evidence="5">
    <location>
        <begin position="257"/>
        <end position="514"/>
    </location>
</feature>
<organism evidence="7 8">
    <name type="scientific">Helicobacter winghamensis</name>
    <dbReference type="NCBI Taxonomy" id="157268"/>
    <lineage>
        <taxon>Bacteria</taxon>
        <taxon>Pseudomonadati</taxon>
        <taxon>Campylobacterota</taxon>
        <taxon>Epsilonproteobacteria</taxon>
        <taxon>Campylobacterales</taxon>
        <taxon>Helicobacteraceae</taxon>
        <taxon>Helicobacter</taxon>
    </lineage>
</organism>
<keyword evidence="8" id="KW-1185">Reference proteome</keyword>
<keyword evidence="1 3" id="KW-0807">Transducer</keyword>
<keyword evidence="7" id="KW-0418">Kinase</keyword>
<evidence type="ECO:0000256" key="1">
    <source>
        <dbReference type="ARBA" id="ARBA00023224"/>
    </source>
</evidence>
<keyword evidence="4" id="KW-1133">Transmembrane helix</keyword>
<dbReference type="CDD" id="cd06225">
    <property type="entry name" value="HAMP"/>
    <property type="match status" value="1"/>
</dbReference>
<dbReference type="PRINTS" id="PR00260">
    <property type="entry name" value="CHEMTRNSDUCR"/>
</dbReference>
<dbReference type="Gene3D" id="1.10.287.950">
    <property type="entry name" value="Methyl-accepting chemotaxis protein"/>
    <property type="match status" value="1"/>
</dbReference>
<evidence type="ECO:0000256" key="3">
    <source>
        <dbReference type="PROSITE-ProRule" id="PRU00284"/>
    </source>
</evidence>
<keyword evidence="4" id="KW-0472">Membrane</keyword>
<dbReference type="SMART" id="SM00283">
    <property type="entry name" value="MA"/>
    <property type="match status" value="1"/>
</dbReference>
<dbReference type="Proteomes" id="UP000233350">
    <property type="component" value="Unassembled WGS sequence"/>
</dbReference>
<name>A0A2N3PIM3_9HELI</name>
<dbReference type="PROSITE" id="PS50111">
    <property type="entry name" value="CHEMOTAXIS_TRANSDUC_2"/>
    <property type="match status" value="1"/>
</dbReference>
<dbReference type="PANTHER" id="PTHR32089:SF112">
    <property type="entry name" value="LYSOZYME-LIKE PROTEIN-RELATED"/>
    <property type="match status" value="1"/>
</dbReference>
<dbReference type="Pfam" id="PF00015">
    <property type="entry name" value="MCPsignal"/>
    <property type="match status" value="1"/>
</dbReference>
<dbReference type="GeneID" id="97289691"/>
<comment type="similarity">
    <text evidence="2">Belongs to the methyl-accepting chemotaxis (MCP) protein family.</text>
</comment>
<accession>A0A2N3PIM3</accession>
<dbReference type="SMART" id="SM00304">
    <property type="entry name" value="HAMP"/>
    <property type="match status" value="1"/>
</dbReference>
<feature type="transmembrane region" description="Helical" evidence="4">
    <location>
        <begin position="9"/>
        <end position="28"/>
    </location>
</feature>
<dbReference type="STRING" id="556267.HWAG_00012"/>
<dbReference type="GO" id="GO:0004888">
    <property type="term" value="F:transmembrane signaling receptor activity"/>
    <property type="evidence" value="ECO:0007669"/>
    <property type="project" value="InterPro"/>
</dbReference>
<evidence type="ECO:0000313" key="8">
    <source>
        <dbReference type="Proteomes" id="UP000233350"/>
    </source>
</evidence>
<dbReference type="SUPFAM" id="SSF58104">
    <property type="entry name" value="Methyl-accepting chemotaxis protein (MCP) signaling domain"/>
    <property type="match status" value="1"/>
</dbReference>
<proteinExistence type="inferred from homology"/>
<dbReference type="EMBL" id="MBPK01000040">
    <property type="protein sequence ID" value="PKT80779.1"/>
    <property type="molecule type" value="Genomic_DNA"/>
</dbReference>
<dbReference type="GO" id="GO:0016301">
    <property type="term" value="F:kinase activity"/>
    <property type="evidence" value="ECO:0007669"/>
    <property type="project" value="UniProtKB-KW"/>
</dbReference>
<dbReference type="RefSeq" id="WP_006801704.1">
    <property type="nucleotide sequence ID" value="NZ_CABKOI010000021.1"/>
</dbReference>
<gene>
    <name evidence="7" type="ORF">BCM31_02100</name>
</gene>
<dbReference type="InterPro" id="IPR003660">
    <property type="entry name" value="HAMP_dom"/>
</dbReference>
<dbReference type="Gene3D" id="3.30.450.290">
    <property type="match status" value="1"/>
</dbReference>
<feature type="transmembrane region" description="Helical" evidence="4">
    <location>
        <begin position="177"/>
        <end position="196"/>
    </location>
</feature>
<dbReference type="InterPro" id="IPR004090">
    <property type="entry name" value="Chemotax_Me-accpt_rcpt"/>
</dbReference>
<dbReference type="InterPro" id="IPR004089">
    <property type="entry name" value="MCPsignal_dom"/>
</dbReference>
<reference evidence="7 8" key="1">
    <citation type="submission" date="2016-07" db="EMBL/GenBank/DDBJ databases">
        <title>Detection of Helicobacter winghamensis from caecal content of red fox (Vulpes vulpes).</title>
        <authorList>
            <person name="Zanoni R.G."/>
            <person name="Florio D."/>
            <person name="Caffara M."/>
            <person name="Renzi M."/>
            <person name="Parisi A."/>
            <person name="Pasquali F."/>
            <person name="Manfreda G."/>
        </authorList>
    </citation>
    <scope>NUCLEOTIDE SEQUENCE [LARGE SCALE GENOMIC DNA]</scope>
    <source>
        <strain evidence="7 8">295_13</strain>
    </source>
</reference>
<keyword evidence="7" id="KW-0808">Transferase</keyword>
<dbReference type="GO" id="GO:0006935">
    <property type="term" value="P:chemotaxis"/>
    <property type="evidence" value="ECO:0007669"/>
    <property type="project" value="InterPro"/>
</dbReference>
<evidence type="ECO:0000259" key="6">
    <source>
        <dbReference type="PROSITE" id="PS50885"/>
    </source>
</evidence>
<dbReference type="GO" id="GO:0016020">
    <property type="term" value="C:membrane"/>
    <property type="evidence" value="ECO:0007669"/>
    <property type="project" value="InterPro"/>
</dbReference>
<dbReference type="OrthoDB" id="9776024at2"/>
<dbReference type="PROSITE" id="PS50885">
    <property type="entry name" value="HAMP"/>
    <property type="match status" value="1"/>
</dbReference>
<sequence>MLKTIRSKIIVMIIGFLLVLLTMVYYNLQNGFNSIAKSSSTRELHQLNAMLTEGLKVAMNTGDPIIIGGFIEGSKKVNGIANLEIFAAQNVIDLMGLQKEFTTKPEILKVFESKKELIRTYKTESDEGFLMAKPILAEDACVMCHATSQVGDVLGVSEMQISIKELTQDSNAVRNKIIFLMAGVGIVALFLLLLLFNRWVFYPISNLAKVAFDLAQGDGDLTKRLPVKNDDEIAKASTYINRFIQKIGNTVCSAKDISHQNITQSHQLFSASSEIDERIERSVEVVRESASLGKAIEEMLNAAKDLVQLSAKDIRESSNQLASTKKLLLKVANNVQENVSVEHNIAEQLEQSTQETDKIKGVLTIIAEIADQTSLLALNANIEAARAGEAGRGFAVVADEVRKLAERTQKSLGEINAVVNMIIQSITDANNAMRTNVQKIVSVADDSMEGTEILEVSTKSLEAAVEASSKALEKTNTLFEAMQMVLKQISEVDKLTNDNSEAVHMINAISKEMAQKANMLNAQLDSFKC</sequence>
<protein>
    <submittedName>
        <fullName evidence="7">Histidine kinase</fullName>
    </submittedName>
</protein>
<dbReference type="PANTHER" id="PTHR32089">
    <property type="entry name" value="METHYL-ACCEPTING CHEMOTAXIS PROTEIN MCPB"/>
    <property type="match status" value="1"/>
</dbReference>
<dbReference type="Pfam" id="PF00672">
    <property type="entry name" value="HAMP"/>
    <property type="match status" value="1"/>
</dbReference>
<evidence type="ECO:0000259" key="5">
    <source>
        <dbReference type="PROSITE" id="PS50111"/>
    </source>
</evidence>
<evidence type="ECO:0000313" key="7">
    <source>
        <dbReference type="EMBL" id="PKT80779.1"/>
    </source>
</evidence>
<evidence type="ECO:0000256" key="4">
    <source>
        <dbReference type="SAM" id="Phobius"/>
    </source>
</evidence>
<comment type="caution">
    <text evidence="7">The sequence shown here is derived from an EMBL/GenBank/DDBJ whole genome shotgun (WGS) entry which is preliminary data.</text>
</comment>
<feature type="domain" description="HAMP" evidence="6">
    <location>
        <begin position="198"/>
        <end position="252"/>
    </location>
</feature>
<dbReference type="AlphaFoldDB" id="A0A2N3PIM3"/>